<dbReference type="EMBL" id="LUEZ02000077">
    <property type="protein sequence ID" value="RDB19668.1"/>
    <property type="molecule type" value="Genomic_DNA"/>
</dbReference>
<dbReference type="OrthoDB" id="2687078at2759"/>
<keyword evidence="1" id="KW-0472">Membrane</keyword>
<evidence type="ECO:0000256" key="1">
    <source>
        <dbReference type="SAM" id="Phobius"/>
    </source>
</evidence>
<proteinExistence type="predicted"/>
<evidence type="ECO:0000313" key="3">
    <source>
        <dbReference type="Proteomes" id="UP000076154"/>
    </source>
</evidence>
<keyword evidence="1" id="KW-0812">Transmembrane</keyword>
<keyword evidence="3" id="KW-1185">Reference proteome</keyword>
<dbReference type="Proteomes" id="UP000076154">
    <property type="component" value="Unassembled WGS sequence"/>
</dbReference>
<comment type="caution">
    <text evidence="2">The sequence shown here is derived from an EMBL/GenBank/DDBJ whole genome shotgun (WGS) entry which is preliminary data.</text>
</comment>
<dbReference type="AlphaFoldDB" id="A0A369JCR1"/>
<organism evidence="2 3">
    <name type="scientific">Hypsizygus marmoreus</name>
    <name type="common">White beech mushroom</name>
    <name type="synonym">Agaricus marmoreus</name>
    <dbReference type="NCBI Taxonomy" id="39966"/>
    <lineage>
        <taxon>Eukaryota</taxon>
        <taxon>Fungi</taxon>
        <taxon>Dikarya</taxon>
        <taxon>Basidiomycota</taxon>
        <taxon>Agaricomycotina</taxon>
        <taxon>Agaricomycetes</taxon>
        <taxon>Agaricomycetidae</taxon>
        <taxon>Agaricales</taxon>
        <taxon>Tricholomatineae</taxon>
        <taxon>Lyophyllaceae</taxon>
        <taxon>Hypsizygus</taxon>
    </lineage>
</organism>
<sequence length="399" mass="43365">MAPKLFTPSGIAAVYCSLANPGFTLDERRAGARAILRHGQHTTDHNATRKPNGLHPMYMDLHGRGDRKSDELGEIKVTLKDSLHDVFDALATMDRIDGGFSLLLRCPGYQPPEKLAPGDITVDVYTSPRELAEDRENLSRSIALIIQAFGSDIALPYLQRFGKRCNVEGVEALPIPSPGHPLKVTGPSYLPAPAGRGGAYIRCRCRPGRATELAQDMSLHNLGKSAFEARASDPAVPKSTAAAPGSKVVVISDDEDEVWWGKADAVASQYDDPVPTASAIDTKKGKLAPRKSADDGYNGVIVSFGRETDFVLDEFRLGDVLIPKLRVLTKEVRSSRWEGTLRSWGLSYAQAASLSRALHIDLELKVKGVKPRRSGFKFSFLFILVAVIVILAILVVLSV</sequence>
<reference evidence="2" key="1">
    <citation type="submission" date="2018-04" db="EMBL/GenBank/DDBJ databases">
        <title>Whole genome sequencing of Hypsizygus marmoreus.</title>
        <authorList>
            <person name="Choi I.-G."/>
            <person name="Min B."/>
            <person name="Kim J.-G."/>
            <person name="Kim S."/>
            <person name="Oh Y.-L."/>
            <person name="Kong W.-S."/>
            <person name="Park H."/>
            <person name="Jeong J."/>
            <person name="Song E.-S."/>
        </authorList>
    </citation>
    <scope>NUCLEOTIDE SEQUENCE [LARGE SCALE GENOMIC DNA]</scope>
    <source>
        <strain evidence="2">51987-8</strain>
    </source>
</reference>
<evidence type="ECO:0000313" key="2">
    <source>
        <dbReference type="EMBL" id="RDB19668.1"/>
    </source>
</evidence>
<gene>
    <name evidence="2" type="ORF">Hypma_013285</name>
</gene>
<protein>
    <submittedName>
        <fullName evidence="2">Uncharacterized protein</fullName>
    </submittedName>
</protein>
<dbReference type="InParanoid" id="A0A369JCR1"/>
<feature type="transmembrane region" description="Helical" evidence="1">
    <location>
        <begin position="378"/>
        <end position="397"/>
    </location>
</feature>
<keyword evidence="1" id="KW-1133">Transmembrane helix</keyword>
<name>A0A369JCR1_HYPMA</name>
<accession>A0A369JCR1</accession>